<evidence type="ECO:0000256" key="1">
    <source>
        <dbReference type="SAM" id="MobiDB-lite"/>
    </source>
</evidence>
<feature type="compositionally biased region" description="Basic and acidic residues" evidence="1">
    <location>
        <begin position="1"/>
        <end position="12"/>
    </location>
</feature>
<evidence type="ECO:0000313" key="3">
    <source>
        <dbReference type="Proteomes" id="UP000001020"/>
    </source>
</evidence>
<dbReference type="AlphaFoldDB" id="Q8VJ40"/>
<dbReference type="KEGG" id="mtc:MT3377.1"/>
<feature type="region of interest" description="Disordered" evidence="1">
    <location>
        <begin position="1"/>
        <end position="50"/>
    </location>
</feature>
<dbReference type="EMBL" id="AE000516">
    <property type="protein sequence ID" value="AAK47719.1"/>
    <property type="molecule type" value="Genomic_DNA"/>
</dbReference>
<proteinExistence type="predicted"/>
<reference evidence="2 3" key="1">
    <citation type="journal article" date="2002" name="J. Bacteriol.">
        <title>Whole-genome comparison of Mycobacterium tuberculosis clinical and laboratory strains.</title>
        <authorList>
            <person name="Fleischmann R.D."/>
            <person name="Alland D."/>
            <person name="Eisen J.A."/>
            <person name="Carpenter L."/>
            <person name="White O."/>
            <person name="Peterson J."/>
            <person name="DeBoy R."/>
            <person name="Dodson R."/>
            <person name="Gwinn M."/>
            <person name="Haft D."/>
            <person name="Hickey E."/>
            <person name="Kolonay J.F."/>
            <person name="Nelson W.C."/>
            <person name="Umayam L.A."/>
            <person name="Ermolaeva M."/>
            <person name="Salzberg S.L."/>
            <person name="Delcher A."/>
            <person name="Utterback T."/>
            <person name="Weidman J."/>
            <person name="Khouri H."/>
            <person name="Gill J."/>
            <person name="Mikula A."/>
            <person name="Bishai W."/>
            <person name="Jacobs Jr W.R.Jr."/>
            <person name="Venter J.C."/>
            <person name="Fraser C.M."/>
        </authorList>
    </citation>
    <scope>NUCLEOTIDE SEQUENCE [LARGE SCALE GENOMIC DNA]</scope>
    <source>
        <strain evidence="3">CDC 1551 / Oshkosh</strain>
    </source>
</reference>
<evidence type="ECO:0000313" key="2">
    <source>
        <dbReference type="EMBL" id="AAK47719.1"/>
    </source>
</evidence>
<dbReference type="HOGENOM" id="CLU_2356743_0_0_11"/>
<name>Q8VJ40_MYCTO</name>
<accession>Q8VJ40</accession>
<dbReference type="Proteomes" id="UP000001020">
    <property type="component" value="Chromosome"/>
</dbReference>
<gene>
    <name evidence="2" type="ordered locus">MT3377.1</name>
</gene>
<organism evidence="2 3">
    <name type="scientific">Mycobacterium tuberculosis (strain CDC 1551 / Oshkosh)</name>
    <dbReference type="NCBI Taxonomy" id="83331"/>
    <lineage>
        <taxon>Bacteria</taxon>
        <taxon>Bacillati</taxon>
        <taxon>Actinomycetota</taxon>
        <taxon>Actinomycetes</taxon>
        <taxon>Mycobacteriales</taxon>
        <taxon>Mycobacteriaceae</taxon>
        <taxon>Mycobacterium</taxon>
        <taxon>Mycobacterium tuberculosis complex</taxon>
    </lineage>
</organism>
<keyword evidence="3" id="KW-1185">Reference proteome</keyword>
<sequence>MAIPELADHTFRGDQPAGDVPAWCADPQRDRHTASTDQQRGVPGPDLRADFSHRDVDYRVRVTRSARVLQHSALREVHALLYHEVFDTLGSDESPS</sequence>
<protein>
    <submittedName>
        <fullName evidence="2">Uncharacterized protein</fullName>
    </submittedName>
</protein>